<gene>
    <name evidence="1" type="ORF">TGCOUG_225200B</name>
</gene>
<protein>
    <submittedName>
        <fullName evidence="1">Uncharacterized protein</fullName>
    </submittedName>
</protein>
<evidence type="ECO:0000313" key="2">
    <source>
        <dbReference type="Proteomes" id="UP000236343"/>
    </source>
</evidence>
<evidence type="ECO:0000313" key="1">
    <source>
        <dbReference type="EMBL" id="PIM03937.1"/>
    </source>
</evidence>
<sequence length="124" mass="13692">MRFCRRRQGADVTDCSPVCVSSLRRSSQGLCSAGCSVFFPGAFWVFRFSETSVFSHKEGPGESRIVCVSAETFLTAFTARSRRRNSEHLAEQVRRSRPCGDAGTSARVVQFAVSIYPVSLLKVC</sequence>
<reference evidence="1 2" key="1">
    <citation type="journal article" date="2016" name="Nat. Commun.">
        <title>Local admixture of amplified and diversified secreted pathogenesis determinants shapes mosaic Toxoplasma gondii genomes.</title>
        <authorList>
            <person name="Lorenzi H."/>
            <person name="Khan A."/>
            <person name="Behnke M.S."/>
            <person name="Namasivayam S."/>
            <person name="Swapna L.S."/>
            <person name="Hadjithomas M."/>
            <person name="Karamycheva S."/>
            <person name="Pinney D."/>
            <person name="Brunk B.P."/>
            <person name="Ajioka J.W."/>
            <person name="Ajzenberg D."/>
            <person name="Boothroyd J.C."/>
            <person name="Boyle J.P."/>
            <person name="Darde M.L."/>
            <person name="Diaz-Miranda M.A."/>
            <person name="Dubey J.P."/>
            <person name="Fritz H.M."/>
            <person name="Gennari S.M."/>
            <person name="Gregory B.D."/>
            <person name="Kim K."/>
            <person name="Saeij J.P."/>
            <person name="Su C."/>
            <person name="White M.W."/>
            <person name="Zhu X.Q."/>
            <person name="Howe D.K."/>
            <person name="Rosenthal B.M."/>
            <person name="Grigg M.E."/>
            <person name="Parkinson J."/>
            <person name="Liu L."/>
            <person name="Kissinger J.C."/>
            <person name="Roos D.S."/>
            <person name="Sibley L.D."/>
        </authorList>
    </citation>
    <scope>NUCLEOTIDE SEQUENCE [LARGE SCALE GENOMIC DNA]</scope>
    <source>
        <strain evidence="1 2">COUG</strain>
    </source>
</reference>
<proteinExistence type="predicted"/>
<dbReference type="EMBL" id="AGQR02000564">
    <property type="protein sequence ID" value="PIM03937.1"/>
    <property type="molecule type" value="Genomic_DNA"/>
</dbReference>
<name>A0A2G8Y9J4_TOXGO</name>
<comment type="caution">
    <text evidence="1">The sequence shown here is derived from an EMBL/GenBank/DDBJ whole genome shotgun (WGS) entry which is preliminary data.</text>
</comment>
<dbReference type="VEuPathDB" id="ToxoDB:TGCOUG_225200B"/>
<dbReference type="Proteomes" id="UP000236343">
    <property type="component" value="Unassembled WGS sequence"/>
</dbReference>
<dbReference type="AlphaFoldDB" id="A0A2G8Y9J4"/>
<accession>A0A2G8Y9J4</accession>
<organism evidence="1 2">
    <name type="scientific">Toxoplasma gondii COUG</name>
    <dbReference type="NCBI Taxonomy" id="1074873"/>
    <lineage>
        <taxon>Eukaryota</taxon>
        <taxon>Sar</taxon>
        <taxon>Alveolata</taxon>
        <taxon>Apicomplexa</taxon>
        <taxon>Conoidasida</taxon>
        <taxon>Coccidia</taxon>
        <taxon>Eucoccidiorida</taxon>
        <taxon>Eimeriorina</taxon>
        <taxon>Sarcocystidae</taxon>
        <taxon>Toxoplasma</taxon>
    </lineage>
</organism>